<dbReference type="Proteomes" id="UP001180724">
    <property type="component" value="Unassembled WGS sequence"/>
</dbReference>
<dbReference type="InterPro" id="IPR011006">
    <property type="entry name" value="CheY-like_superfamily"/>
</dbReference>
<proteinExistence type="predicted"/>
<dbReference type="EMBL" id="JAVRFH010000014">
    <property type="protein sequence ID" value="MDT0611801.1"/>
    <property type="molecule type" value="Genomic_DNA"/>
</dbReference>
<gene>
    <name evidence="4" type="ORF">RM812_16405</name>
</gene>
<dbReference type="InterPro" id="IPR000792">
    <property type="entry name" value="Tscrpt_reg_LuxR_C"/>
</dbReference>
<organism evidence="4 5">
    <name type="scientific">Streptomyces lancefieldiae</name>
    <dbReference type="NCBI Taxonomy" id="3075520"/>
    <lineage>
        <taxon>Bacteria</taxon>
        <taxon>Bacillati</taxon>
        <taxon>Actinomycetota</taxon>
        <taxon>Actinomycetes</taxon>
        <taxon>Kitasatosporales</taxon>
        <taxon>Streptomycetaceae</taxon>
        <taxon>Streptomyces</taxon>
    </lineage>
</organism>
<dbReference type="PRINTS" id="PR00038">
    <property type="entry name" value="HTHLUXR"/>
</dbReference>
<evidence type="ECO:0000313" key="5">
    <source>
        <dbReference type="Proteomes" id="UP001180724"/>
    </source>
</evidence>
<dbReference type="Gene3D" id="3.40.50.2300">
    <property type="match status" value="1"/>
</dbReference>
<dbReference type="PANTHER" id="PTHR43214">
    <property type="entry name" value="TWO-COMPONENT RESPONSE REGULATOR"/>
    <property type="match status" value="1"/>
</dbReference>
<dbReference type="CDD" id="cd06170">
    <property type="entry name" value="LuxR_C_like"/>
    <property type="match status" value="1"/>
</dbReference>
<dbReference type="SMART" id="SM00421">
    <property type="entry name" value="HTH_LUXR"/>
    <property type="match status" value="1"/>
</dbReference>
<keyword evidence="2" id="KW-0238">DNA-binding</keyword>
<evidence type="ECO:0000256" key="2">
    <source>
        <dbReference type="ARBA" id="ARBA00023125"/>
    </source>
</evidence>
<dbReference type="Pfam" id="PF00196">
    <property type="entry name" value="GerE"/>
    <property type="match status" value="1"/>
</dbReference>
<name>A0ABU3ANN3_9ACTN</name>
<dbReference type="PANTHER" id="PTHR43214:SF42">
    <property type="entry name" value="TRANSCRIPTIONAL REGULATORY PROTEIN DESR"/>
    <property type="match status" value="1"/>
</dbReference>
<evidence type="ECO:0000313" key="4">
    <source>
        <dbReference type="EMBL" id="MDT0611801.1"/>
    </source>
</evidence>
<evidence type="ECO:0000256" key="1">
    <source>
        <dbReference type="ARBA" id="ARBA00022553"/>
    </source>
</evidence>
<dbReference type="InterPro" id="IPR058245">
    <property type="entry name" value="NreC/VraR/RcsB-like_REC"/>
</dbReference>
<accession>A0ABU3ANN3</accession>
<dbReference type="PROSITE" id="PS50043">
    <property type="entry name" value="HTH_LUXR_2"/>
    <property type="match status" value="1"/>
</dbReference>
<reference evidence="4" key="1">
    <citation type="submission" date="2024-05" db="EMBL/GenBank/DDBJ databases">
        <title>30 novel species of actinomycetes from the DSMZ collection.</title>
        <authorList>
            <person name="Nouioui I."/>
        </authorList>
    </citation>
    <scope>NUCLEOTIDE SEQUENCE</scope>
    <source>
        <strain evidence="4">DSM 40712</strain>
    </source>
</reference>
<dbReference type="InterPro" id="IPR036388">
    <property type="entry name" value="WH-like_DNA-bd_sf"/>
</dbReference>
<protein>
    <submittedName>
        <fullName evidence="4">Response regulator transcription factor</fullName>
    </submittedName>
</protein>
<dbReference type="RefSeq" id="WP_311573295.1">
    <property type="nucleotide sequence ID" value="NZ_JAVRFH010000014.1"/>
</dbReference>
<dbReference type="SUPFAM" id="SSF46894">
    <property type="entry name" value="C-terminal effector domain of the bipartite response regulators"/>
    <property type="match status" value="1"/>
</dbReference>
<dbReference type="InterPro" id="IPR039420">
    <property type="entry name" value="WalR-like"/>
</dbReference>
<evidence type="ECO:0000259" key="3">
    <source>
        <dbReference type="PROSITE" id="PS50043"/>
    </source>
</evidence>
<comment type="caution">
    <text evidence="4">The sequence shown here is derived from an EMBL/GenBank/DDBJ whole genome shotgun (WGS) entry which is preliminary data.</text>
</comment>
<feature type="domain" description="HTH luxR-type" evidence="3">
    <location>
        <begin position="130"/>
        <end position="195"/>
    </location>
</feature>
<dbReference type="CDD" id="cd17535">
    <property type="entry name" value="REC_NarL-like"/>
    <property type="match status" value="1"/>
</dbReference>
<dbReference type="Gene3D" id="1.10.10.10">
    <property type="entry name" value="Winged helix-like DNA-binding domain superfamily/Winged helix DNA-binding domain"/>
    <property type="match status" value="1"/>
</dbReference>
<keyword evidence="5" id="KW-1185">Reference proteome</keyword>
<dbReference type="InterPro" id="IPR016032">
    <property type="entry name" value="Sig_transdc_resp-reg_C-effctor"/>
</dbReference>
<sequence>MVRVLVVHDATLLRTALVQLLRSADGFEVSSMSSRGEGSDGNDLPPDVCMVDGDCLEGPGEVDRASFWDRCPRLVVLGVSERPGVLRRAWDAGALGFVDKNASAQRLIAALHTVAKGERFLDERLTLALLAASQMPLTARELSVISLAAKGAPIAEIALSLHLSRGTVRNYMASAIRKVGARNRVDAIRIVQSAGWM</sequence>
<dbReference type="SUPFAM" id="SSF52172">
    <property type="entry name" value="CheY-like"/>
    <property type="match status" value="1"/>
</dbReference>
<keyword evidence="1" id="KW-0597">Phosphoprotein</keyword>